<gene>
    <name evidence="2" type="ordered locus">TREAZ_1675</name>
</gene>
<dbReference type="Pfam" id="PF00111">
    <property type="entry name" value="Fer2"/>
    <property type="match status" value="1"/>
</dbReference>
<sequence>MKICIYNSDLVFEALEGETILSAFGKNGFSIAAPCGGRHICGKCKVRIISGSVLGDVPDMEGLVLACQAVPETDLTIALLHEANTYDGGAYQDLASNPSTTETVSIKRAGVALDIGTTTVSARLVDLDTGSELDTYSALNAQKVFGADVMSRIGAARSGKTAELFNVINRQTQEILSGFISKFSLPKIETLTVAANTTMLHLFANTDPSSMGEVPFTPVFLEEKIYAGKDLALSADKVILLPSISSFIGGDIVSGLGEIDILKAQETTFFIDIGTNGEMALFHQGKIYCASAAAGPALEGAEISCGTGSIRGAINKVEWTEGKLSFTTIGGAAPVGLCGCGLIDAMALMLDREIIDETGAFSDDDREEFQIAGSIALVNRDVRQYQLAKSAILSAIKILFNHAGLELSEIKNVFVAGGLGFYIDQKTAVRTGLLPDEFLNHITVSGNTSLRGAVKALLDPRFMDYCQKIIAISSTLDLASDPAFMDAFAENMLFPM</sequence>
<dbReference type="Gene3D" id="3.30.420.480">
    <property type="entry name" value="Domain of unknown function (DUF4445)"/>
    <property type="match status" value="1"/>
</dbReference>
<dbReference type="InterPro" id="IPR012675">
    <property type="entry name" value="Beta-grasp_dom_sf"/>
</dbReference>
<dbReference type="InterPro" id="IPR001041">
    <property type="entry name" value="2Fe-2S_ferredoxin-type"/>
</dbReference>
<dbReference type="CDD" id="cd00207">
    <property type="entry name" value="fer2"/>
    <property type="match status" value="1"/>
</dbReference>
<reference evidence="3" key="1">
    <citation type="submission" date="2009-12" db="EMBL/GenBank/DDBJ databases">
        <title>Complete sequence of Treponema azotonutricium strain ZAS-9.</title>
        <authorList>
            <person name="Tetu S.G."/>
            <person name="Matson E."/>
            <person name="Ren Q."/>
            <person name="Seshadri R."/>
            <person name="Elbourne L."/>
            <person name="Hassan K.A."/>
            <person name="Durkin A."/>
            <person name="Radune D."/>
            <person name="Mohamoud Y."/>
            <person name="Shay R."/>
            <person name="Jin S."/>
            <person name="Zhang X."/>
            <person name="Lucey K."/>
            <person name="Ballor N.R."/>
            <person name="Ottesen E."/>
            <person name="Rosenthal R."/>
            <person name="Allen A."/>
            <person name="Leadbetter J.R."/>
            <person name="Paulsen I.T."/>
        </authorList>
    </citation>
    <scope>NUCLEOTIDE SEQUENCE [LARGE SCALE GENOMIC DNA]</scope>
    <source>
        <strain evidence="3">ATCC BAA-888 / DSM 13862 / ZAS-9</strain>
    </source>
</reference>
<evidence type="ECO:0000313" key="3">
    <source>
        <dbReference type="Proteomes" id="UP000009222"/>
    </source>
</evidence>
<dbReference type="Pfam" id="PF14574">
    <property type="entry name" value="RACo_C_ter"/>
    <property type="match status" value="1"/>
</dbReference>
<name>F5YD82_LEAAZ</name>
<dbReference type="InterPro" id="IPR041414">
    <property type="entry name" value="Raco-like_middle"/>
</dbReference>
<feature type="domain" description="2Fe-2S ferredoxin-type" evidence="1">
    <location>
        <begin position="1"/>
        <end position="83"/>
    </location>
</feature>
<accession>F5YD82</accession>
<dbReference type="KEGG" id="taz:TREAZ_1675"/>
<dbReference type="HOGENOM" id="CLU_019091_1_0_12"/>
<dbReference type="AlphaFoldDB" id="F5YD82"/>
<proteinExistence type="predicted"/>
<dbReference type="InterPro" id="IPR036010">
    <property type="entry name" value="2Fe-2S_ferredoxin-like_sf"/>
</dbReference>
<dbReference type="eggNOG" id="COG3894">
    <property type="taxonomic scope" value="Bacteria"/>
</dbReference>
<dbReference type="InterPro" id="IPR027980">
    <property type="entry name" value="RACo_C"/>
</dbReference>
<protein>
    <submittedName>
        <fullName evidence="2">Ferredoxin</fullName>
    </submittedName>
</protein>
<dbReference type="OrthoDB" id="9810588at2"/>
<dbReference type="STRING" id="545695.TREAZ_1675"/>
<dbReference type="PROSITE" id="PS51085">
    <property type="entry name" value="2FE2S_FER_2"/>
    <property type="match status" value="1"/>
</dbReference>
<reference evidence="2 3" key="2">
    <citation type="journal article" date="2011" name="ISME J.">
        <title>RNA-seq reveals cooperative metabolic interactions between two termite-gut spirochete species in co-culture.</title>
        <authorList>
            <person name="Rosenthal A.Z."/>
            <person name="Matson E.G."/>
            <person name="Eldar A."/>
            <person name="Leadbetter J.R."/>
        </authorList>
    </citation>
    <scope>NUCLEOTIDE SEQUENCE [LARGE SCALE GENOMIC DNA]</scope>
    <source>
        <strain evidence="3">ATCC BAA-888 / DSM 13862 / ZAS-9</strain>
    </source>
</reference>
<dbReference type="EMBL" id="CP001841">
    <property type="protein sequence ID" value="AEF82476.1"/>
    <property type="molecule type" value="Genomic_DNA"/>
</dbReference>
<dbReference type="SUPFAM" id="SSF54292">
    <property type="entry name" value="2Fe-2S ferredoxin-like"/>
    <property type="match status" value="1"/>
</dbReference>
<evidence type="ECO:0000313" key="2">
    <source>
        <dbReference type="EMBL" id="AEF82476.1"/>
    </source>
</evidence>
<organism evidence="2 3">
    <name type="scientific">Leadbettera azotonutricia (strain ATCC BAA-888 / DSM 13862 / ZAS-9)</name>
    <name type="common">Treponema azotonutricium</name>
    <dbReference type="NCBI Taxonomy" id="545695"/>
    <lineage>
        <taxon>Bacteria</taxon>
        <taxon>Pseudomonadati</taxon>
        <taxon>Spirochaetota</taxon>
        <taxon>Spirochaetia</taxon>
        <taxon>Spirochaetales</taxon>
        <taxon>Breznakiellaceae</taxon>
        <taxon>Leadbettera</taxon>
    </lineage>
</organism>
<dbReference type="Gene3D" id="3.10.20.30">
    <property type="match status" value="1"/>
</dbReference>
<dbReference type="GO" id="GO:0051536">
    <property type="term" value="F:iron-sulfur cluster binding"/>
    <property type="evidence" value="ECO:0007669"/>
    <property type="project" value="InterPro"/>
</dbReference>
<dbReference type="Proteomes" id="UP000009222">
    <property type="component" value="Chromosome"/>
</dbReference>
<dbReference type="Pfam" id="PF17651">
    <property type="entry name" value="Raco_middle"/>
    <property type="match status" value="1"/>
</dbReference>
<dbReference type="InParanoid" id="F5YD82"/>
<dbReference type="PANTHER" id="PTHR42895">
    <property type="entry name" value="IRON-SULFUR CLUSTER-BINDING PROTEIN-RELATED"/>
    <property type="match status" value="1"/>
</dbReference>
<keyword evidence="3" id="KW-1185">Reference proteome</keyword>
<evidence type="ECO:0000259" key="1">
    <source>
        <dbReference type="PROSITE" id="PS51085"/>
    </source>
</evidence>
<dbReference type="InterPro" id="IPR052911">
    <property type="entry name" value="Corrinoid_activation_enz"/>
</dbReference>
<dbReference type="RefSeq" id="WP_015710347.1">
    <property type="nucleotide sequence ID" value="NC_015577.1"/>
</dbReference>
<dbReference type="PANTHER" id="PTHR42895:SF2">
    <property type="entry name" value="IRON-SULFUR CLUSTER PROTEIN"/>
    <property type="match status" value="1"/>
</dbReference>
<dbReference type="InterPro" id="IPR042259">
    <property type="entry name" value="Raco-like_middle_sf"/>
</dbReference>